<feature type="region of interest" description="Disordered" evidence="1">
    <location>
        <begin position="345"/>
        <end position="407"/>
    </location>
</feature>
<reference evidence="3" key="1">
    <citation type="submission" date="2011-03" db="EMBL/GenBank/DDBJ databases">
        <title>Comparative genomics and transcriptomics of Neospora caninum and Toxoplasma gondii.</title>
        <authorList>
            <person name="Reid A.J."/>
            <person name="Sohal A."/>
            <person name="Harris D."/>
            <person name="Quail M."/>
            <person name="Sanders M."/>
            <person name="Berriman M."/>
            <person name="Wastling J.M."/>
            <person name="Pain A."/>
        </authorList>
    </citation>
    <scope>NUCLEOTIDE SEQUENCE</scope>
    <source>
        <strain evidence="3">Liverpool</strain>
    </source>
</reference>
<dbReference type="AlphaFoldDB" id="F0JAY2"/>
<proteinExistence type="predicted"/>
<dbReference type="EMBL" id="CADU01000288">
    <property type="protein sequence ID" value="CCA30035.1"/>
    <property type="molecule type" value="Genomic_DNA"/>
</dbReference>
<feature type="compositionally biased region" description="Polar residues" evidence="1">
    <location>
        <begin position="355"/>
        <end position="368"/>
    </location>
</feature>
<sequence>MLFLWWRFLPELPAVTASRAPHAPGVDSAESSDGGDEGSAGRENSQADSTKSSELVSSCGKQTGSAGSGASFAGPDLSIGATLAVLHGKKERVKNKLRALQALWLSEDRYVRYRLRRRKTSTSTADTPGDAAPTPSDMLERYRATYRSVAQEKKAEMDRLERYLRFLKSEEARLVATQAGLGTEGGGAPPELTTTEQSGPSTSATETREDDAEPGCSYAQSGPSSLAGKQTPEDRQWAMYSGSGASIRGRLLLLGARKRKVEENIRRLEDRWSSVDAYLQFRTGTRISPSQSAHAPARPLSPASIKLYTKWYTRGKARRQNRLSVLRCTLQILRQEECALQEALNADGGGAPPELTTTDQSGPSTSATETRDPAAQGLTQLPLIPTTSQHMCRTHFRTGTAGARRKA</sequence>
<dbReference type="VEuPathDB" id="ToxoDB:NCLIV_069090"/>
<feature type="chain" id="PRO_5010831111" evidence="2">
    <location>
        <begin position="18"/>
        <end position="407"/>
    </location>
</feature>
<accession>F0JAY2</accession>
<reference evidence="3" key="2">
    <citation type="submission" date="2011-03" db="EMBL/GenBank/DDBJ databases">
        <authorList>
            <person name="Aslett M."/>
        </authorList>
    </citation>
    <scope>NUCLEOTIDE SEQUENCE</scope>
    <source>
        <strain evidence="3">Liverpool</strain>
    </source>
</reference>
<feature type="compositionally biased region" description="Polar residues" evidence="1">
    <location>
        <begin position="192"/>
        <end position="205"/>
    </location>
</feature>
<gene>
    <name evidence="4" type="ORF">BN1204_069090</name>
    <name evidence="3" type="ORF">NCLIV_069090</name>
</gene>
<feature type="region of interest" description="Disordered" evidence="1">
    <location>
        <begin position="18"/>
        <end position="71"/>
    </location>
</feature>
<keyword evidence="2" id="KW-0732">Signal</keyword>
<feature type="region of interest" description="Disordered" evidence="1">
    <location>
        <begin position="178"/>
        <end position="234"/>
    </location>
</feature>
<organism>
    <name type="scientific">Neospora caninum (strain Liverpool)</name>
    <dbReference type="NCBI Taxonomy" id="572307"/>
    <lineage>
        <taxon>Eukaryota</taxon>
        <taxon>Sar</taxon>
        <taxon>Alveolata</taxon>
        <taxon>Apicomplexa</taxon>
        <taxon>Conoidasida</taxon>
        <taxon>Coccidia</taxon>
        <taxon>Eucoccidiorida</taxon>
        <taxon>Eimeriorina</taxon>
        <taxon>Sarcocystidae</taxon>
        <taxon>Neospora</taxon>
    </lineage>
</organism>
<feature type="signal peptide" evidence="2">
    <location>
        <begin position="1"/>
        <end position="17"/>
    </location>
</feature>
<evidence type="ECO:0000313" key="3">
    <source>
        <dbReference type="EMBL" id="CCA30035.1"/>
    </source>
</evidence>
<evidence type="ECO:0000256" key="1">
    <source>
        <dbReference type="SAM" id="MobiDB-lite"/>
    </source>
</evidence>
<feature type="compositionally biased region" description="Polar residues" evidence="1">
    <location>
        <begin position="42"/>
        <end position="63"/>
    </location>
</feature>
<evidence type="ECO:0000256" key="2">
    <source>
        <dbReference type="SAM" id="SignalP"/>
    </source>
</evidence>
<reference evidence="4" key="3">
    <citation type="journal article" date="2015" name="PLoS ONE">
        <title>Comprehensive Evaluation of Toxoplasma gondii VEG and Neospora caninum LIV Genomes with Tachyzoite Stage Transcriptome and Proteome Defines Novel Transcript Features.</title>
        <authorList>
            <person name="Ramaprasad A."/>
            <person name="Mourier T."/>
            <person name="Naeem R."/>
            <person name="Malas T.B."/>
            <person name="Moussa E."/>
            <person name="Panigrahi A."/>
            <person name="Vermont S.J."/>
            <person name="Otto T.D."/>
            <person name="Wastling J."/>
            <person name="Pain A."/>
        </authorList>
    </citation>
    <scope>NUCLEOTIDE SEQUENCE</scope>
    <source>
        <strain evidence="4">Liverpool</strain>
    </source>
</reference>
<dbReference type="EMBL" id="LN714488">
    <property type="protein sequence ID" value="CEL71248.1"/>
    <property type="molecule type" value="Genomic_DNA"/>
</dbReference>
<evidence type="ECO:0000313" key="4">
    <source>
        <dbReference type="EMBL" id="CEL71248.1"/>
    </source>
</evidence>
<feature type="compositionally biased region" description="Polar residues" evidence="1">
    <location>
        <begin position="218"/>
        <end position="228"/>
    </location>
</feature>
<protein>
    <submittedName>
        <fullName evidence="3">Uncharacterized protein</fullName>
    </submittedName>
</protein>
<name>F0JAY2_NEOCL</name>